<keyword evidence="1" id="KW-0812">Transmembrane</keyword>
<sequence length="522" mass="61192">MGEAAKLFAGFWPYGDQQIHGCLHKKVGIGRLHGLVSTTTFIFLVSFLLIATFLNWMQIPIIQGSPLTNMSLLPTRNTKKHYERVEVPLNCSKAALQGRKCPDNYPRVFEPEESSTETCPDYFRWIHHDLQQWKTTGITQDMIERGKPSAHFRIVIVGGNVYVEKYSKPFQTRDLFTKWGILQLLRLYPGKVPDLDLLFFSGDKTQIMKRDYHGPNATFPPPVFHYCGSEEALDIVFPDWTFWGWAEVKIMPWEDTLRAIKKGLKRLKWEEREPYAFWKGNPYVAEDRLDLMKCNLSDKYDWNVRLYHQNWSKATQEGFKGSKLEEQCHYRYKIYTEGATWSVSEKYIMACDSMTLMIKPEFHDFFSRSLVPMEHYWPIRRKDKCRGLKFAVEWGNSHSQRAQAIGKAGSKFIQELLTMRNVYDYMFHLLNEYSKLLKFKPTVPPKARRICVESLGCPHTDLKREFMEQSTVKSPSNKLPCELPPPFEPQVIQASLENKEKMAKQVETWETVYWNKLNDNKQ</sequence>
<dbReference type="InterPro" id="IPR006598">
    <property type="entry name" value="CAP10"/>
</dbReference>
<dbReference type="PANTHER" id="PTHR12203:SF85">
    <property type="entry name" value="GLYCOSYLTRANSFERASE FAMILY 90 PROTEIN"/>
    <property type="match status" value="1"/>
</dbReference>
<dbReference type="AlphaFoldDB" id="A0A6A3AK86"/>
<reference evidence="3" key="1">
    <citation type="submission" date="2019-09" db="EMBL/GenBank/DDBJ databases">
        <title>Draft genome information of white flower Hibiscus syriacus.</title>
        <authorList>
            <person name="Kim Y.-M."/>
        </authorList>
    </citation>
    <scope>NUCLEOTIDE SEQUENCE [LARGE SCALE GENOMIC DNA]</scope>
    <source>
        <strain evidence="3">YM2019G1</strain>
    </source>
</reference>
<comment type="caution">
    <text evidence="3">The sequence shown here is derived from an EMBL/GenBank/DDBJ whole genome shotgun (WGS) entry which is preliminary data.</text>
</comment>
<evidence type="ECO:0000313" key="4">
    <source>
        <dbReference type="Proteomes" id="UP000436088"/>
    </source>
</evidence>
<gene>
    <name evidence="3" type="ORF">F3Y22_tig00110467pilonHSYRG00255</name>
</gene>
<evidence type="ECO:0000313" key="3">
    <source>
        <dbReference type="EMBL" id="KAE8703685.1"/>
    </source>
</evidence>
<protein>
    <submittedName>
        <fullName evidence="3">Downstream target of A 2</fullName>
    </submittedName>
</protein>
<dbReference type="PANTHER" id="PTHR12203">
    <property type="entry name" value="KDEL LYS-ASP-GLU-LEU CONTAINING - RELATED"/>
    <property type="match status" value="1"/>
</dbReference>
<dbReference type="SMART" id="SM00672">
    <property type="entry name" value="CAP10"/>
    <property type="match status" value="1"/>
</dbReference>
<name>A0A6A3AK86_HIBSY</name>
<dbReference type="Proteomes" id="UP000436088">
    <property type="component" value="Unassembled WGS sequence"/>
</dbReference>
<feature type="domain" description="Glycosyl transferase CAP10" evidence="2">
    <location>
        <begin position="191"/>
        <end position="440"/>
    </location>
</feature>
<accession>A0A6A3AK86</accession>
<dbReference type="InterPro" id="IPR051091">
    <property type="entry name" value="O-Glucosyltr/Glycosyltrsf_90"/>
</dbReference>
<dbReference type="Pfam" id="PF05686">
    <property type="entry name" value="Glyco_transf_90"/>
    <property type="match status" value="1"/>
</dbReference>
<organism evidence="3 4">
    <name type="scientific">Hibiscus syriacus</name>
    <name type="common">Rose of Sharon</name>
    <dbReference type="NCBI Taxonomy" id="106335"/>
    <lineage>
        <taxon>Eukaryota</taxon>
        <taxon>Viridiplantae</taxon>
        <taxon>Streptophyta</taxon>
        <taxon>Embryophyta</taxon>
        <taxon>Tracheophyta</taxon>
        <taxon>Spermatophyta</taxon>
        <taxon>Magnoliopsida</taxon>
        <taxon>eudicotyledons</taxon>
        <taxon>Gunneridae</taxon>
        <taxon>Pentapetalae</taxon>
        <taxon>rosids</taxon>
        <taxon>malvids</taxon>
        <taxon>Malvales</taxon>
        <taxon>Malvaceae</taxon>
        <taxon>Malvoideae</taxon>
        <taxon>Hibiscus</taxon>
    </lineage>
</organism>
<evidence type="ECO:0000259" key="2">
    <source>
        <dbReference type="SMART" id="SM00672"/>
    </source>
</evidence>
<dbReference type="OrthoDB" id="202415at2759"/>
<proteinExistence type="predicted"/>
<dbReference type="EMBL" id="VEPZ02000998">
    <property type="protein sequence ID" value="KAE8703685.1"/>
    <property type="molecule type" value="Genomic_DNA"/>
</dbReference>
<keyword evidence="1" id="KW-0472">Membrane</keyword>
<feature type="transmembrane region" description="Helical" evidence="1">
    <location>
        <begin position="35"/>
        <end position="57"/>
    </location>
</feature>
<keyword evidence="4" id="KW-1185">Reference proteome</keyword>
<keyword evidence="1" id="KW-1133">Transmembrane helix</keyword>
<evidence type="ECO:0000256" key="1">
    <source>
        <dbReference type="SAM" id="Phobius"/>
    </source>
</evidence>